<evidence type="ECO:0008006" key="2">
    <source>
        <dbReference type="Google" id="ProtNLM"/>
    </source>
</evidence>
<name>X1C9T8_9ZZZZ</name>
<feature type="non-terminal residue" evidence="1">
    <location>
        <position position="1"/>
    </location>
</feature>
<sequence>DTIFNWITNTYNTIVNEITEVYNTVKNYVTEVYNTVNNWITNTYNTVVNNITEVIGVTIEKVAEWFASVGGATREWAEGLFVKASNLWNTITGNLGEWWKTQLASINEVFGWINDIRDDIEGFDFNPLEWLWDRFADWFLGPEE</sequence>
<dbReference type="EMBL" id="BART01020608">
    <property type="protein sequence ID" value="GAH04896.1"/>
    <property type="molecule type" value="Genomic_DNA"/>
</dbReference>
<gene>
    <name evidence="1" type="ORF">S01H4_38236</name>
</gene>
<comment type="caution">
    <text evidence="1">The sequence shown here is derived from an EMBL/GenBank/DDBJ whole genome shotgun (WGS) entry which is preliminary data.</text>
</comment>
<evidence type="ECO:0000313" key="1">
    <source>
        <dbReference type="EMBL" id="GAH04896.1"/>
    </source>
</evidence>
<organism evidence="1">
    <name type="scientific">marine sediment metagenome</name>
    <dbReference type="NCBI Taxonomy" id="412755"/>
    <lineage>
        <taxon>unclassified sequences</taxon>
        <taxon>metagenomes</taxon>
        <taxon>ecological metagenomes</taxon>
    </lineage>
</organism>
<accession>X1C9T8</accession>
<protein>
    <recommendedName>
        <fullName evidence="2">Phage tail tape measure protein</fullName>
    </recommendedName>
</protein>
<proteinExistence type="predicted"/>
<reference evidence="1" key="1">
    <citation type="journal article" date="2014" name="Front. Microbiol.">
        <title>High frequency of phylogenetically diverse reductive dehalogenase-homologous genes in deep subseafloor sedimentary metagenomes.</title>
        <authorList>
            <person name="Kawai M."/>
            <person name="Futagami T."/>
            <person name="Toyoda A."/>
            <person name="Takaki Y."/>
            <person name="Nishi S."/>
            <person name="Hori S."/>
            <person name="Arai W."/>
            <person name="Tsubouchi T."/>
            <person name="Morono Y."/>
            <person name="Uchiyama I."/>
            <person name="Ito T."/>
            <person name="Fujiyama A."/>
            <person name="Inagaki F."/>
            <person name="Takami H."/>
        </authorList>
    </citation>
    <scope>NUCLEOTIDE SEQUENCE</scope>
    <source>
        <strain evidence="1">Expedition CK06-06</strain>
    </source>
</reference>
<dbReference type="AlphaFoldDB" id="X1C9T8"/>